<comment type="caution">
    <text evidence="12">The sequence shown here is derived from an EMBL/GenBank/DDBJ whole genome shotgun (WGS) entry which is preliminary data.</text>
</comment>
<evidence type="ECO:0000259" key="11">
    <source>
        <dbReference type="SMART" id="SM01029"/>
    </source>
</evidence>
<gene>
    <name evidence="12" type="ORF">Raf01_34950</name>
</gene>
<dbReference type="GO" id="GO:0005975">
    <property type="term" value="P:carbohydrate metabolic process"/>
    <property type="evidence" value="ECO:0007669"/>
    <property type="project" value="InterPro"/>
</dbReference>
<organism evidence="12 13">
    <name type="scientific">Rugosimonospora africana</name>
    <dbReference type="NCBI Taxonomy" id="556532"/>
    <lineage>
        <taxon>Bacteria</taxon>
        <taxon>Bacillati</taxon>
        <taxon>Actinomycetota</taxon>
        <taxon>Actinomycetes</taxon>
        <taxon>Micromonosporales</taxon>
        <taxon>Micromonosporaceae</taxon>
        <taxon>Rugosimonospora</taxon>
    </lineage>
</organism>
<feature type="domain" description="Beta-galactosidase" evidence="11">
    <location>
        <begin position="551"/>
        <end position="707"/>
    </location>
</feature>
<dbReference type="InterPro" id="IPR037110">
    <property type="entry name" value="Betagal_dom2_sf"/>
</dbReference>
<dbReference type="InterPro" id="IPR013222">
    <property type="entry name" value="Glyco_hyd_98_carb-bd"/>
</dbReference>
<dbReference type="Pfam" id="PF08305">
    <property type="entry name" value="NPCBM"/>
    <property type="match status" value="1"/>
</dbReference>
<dbReference type="SMART" id="SM01029">
    <property type="entry name" value="BetaGal_dom2"/>
    <property type="match status" value="1"/>
</dbReference>
<keyword evidence="4" id="KW-0732">Signal</keyword>
<name>A0A8J3QTF7_9ACTN</name>
<evidence type="ECO:0000313" key="12">
    <source>
        <dbReference type="EMBL" id="GIH15323.1"/>
    </source>
</evidence>
<keyword evidence="13" id="KW-1185">Reference proteome</keyword>
<dbReference type="Pfam" id="PF10633">
    <property type="entry name" value="NPCBM_assoc"/>
    <property type="match status" value="1"/>
</dbReference>
<dbReference type="Gene3D" id="2.60.120.260">
    <property type="entry name" value="Galactose-binding domain-like"/>
    <property type="match status" value="3"/>
</dbReference>
<dbReference type="InterPro" id="IPR017853">
    <property type="entry name" value="GH"/>
</dbReference>
<dbReference type="InterPro" id="IPR001944">
    <property type="entry name" value="Glycoside_Hdrlase_35"/>
</dbReference>
<dbReference type="SUPFAM" id="SSF49785">
    <property type="entry name" value="Galactose-binding domain-like"/>
    <property type="match status" value="3"/>
</dbReference>
<dbReference type="InterPro" id="IPR018905">
    <property type="entry name" value="A-galactase_NEW3"/>
</dbReference>
<dbReference type="InterPro" id="IPR018954">
    <property type="entry name" value="Betagal_dom2"/>
</dbReference>
<dbReference type="SMART" id="SM00776">
    <property type="entry name" value="NPCBM"/>
    <property type="match status" value="1"/>
</dbReference>
<dbReference type="InterPro" id="IPR008979">
    <property type="entry name" value="Galactose-bd-like_sf"/>
</dbReference>
<proteinExistence type="inferred from homology"/>
<dbReference type="InterPro" id="IPR025300">
    <property type="entry name" value="BetaGal_jelly_roll_dom"/>
</dbReference>
<evidence type="ECO:0000256" key="1">
    <source>
        <dbReference type="ARBA" id="ARBA00001412"/>
    </source>
</evidence>
<dbReference type="Gene3D" id="2.60.40.10">
    <property type="entry name" value="Immunoglobulins"/>
    <property type="match status" value="1"/>
</dbReference>
<dbReference type="PRINTS" id="PR00742">
    <property type="entry name" value="GLHYDRLASE35"/>
</dbReference>
<evidence type="ECO:0000256" key="9">
    <source>
        <dbReference type="SAM" id="MobiDB-lite"/>
    </source>
</evidence>
<comment type="catalytic activity">
    <reaction evidence="1">
        <text>Hydrolysis of terminal non-reducing beta-D-galactose residues in beta-D-galactosides.</text>
        <dbReference type="EC" id="3.2.1.23"/>
    </reaction>
</comment>
<dbReference type="Pfam" id="PF01301">
    <property type="entry name" value="Glyco_hydro_35"/>
    <property type="match status" value="1"/>
</dbReference>
<dbReference type="InterPro" id="IPR025972">
    <property type="entry name" value="BetaGal_dom3"/>
</dbReference>
<evidence type="ECO:0000256" key="7">
    <source>
        <dbReference type="ARBA" id="ARBA00023295"/>
    </source>
</evidence>
<dbReference type="Pfam" id="PF13364">
    <property type="entry name" value="BetaGal_ABD2"/>
    <property type="match status" value="2"/>
</dbReference>
<dbReference type="SUPFAM" id="SSF117100">
    <property type="entry name" value="Beta-galactosidase LacA, domain 3"/>
    <property type="match status" value="1"/>
</dbReference>
<dbReference type="SUPFAM" id="SSF51445">
    <property type="entry name" value="(Trans)glycosidases"/>
    <property type="match status" value="1"/>
</dbReference>
<accession>A0A8J3QTF7</accession>
<keyword evidence="7" id="KW-0326">Glycosidase</keyword>
<dbReference type="Gene3D" id="3.20.20.80">
    <property type="entry name" value="Glycosidases"/>
    <property type="match status" value="1"/>
</dbReference>
<dbReference type="InterPro" id="IPR038637">
    <property type="entry name" value="NPCBM_sf"/>
</dbReference>
<dbReference type="EMBL" id="BONZ01000033">
    <property type="protein sequence ID" value="GIH15323.1"/>
    <property type="molecule type" value="Genomic_DNA"/>
</dbReference>
<evidence type="ECO:0000256" key="6">
    <source>
        <dbReference type="ARBA" id="ARBA00023180"/>
    </source>
</evidence>
<feature type="domain" description="Glycosyl hydrolase family 98 putative carbohydrate-binding module" evidence="10">
    <location>
        <begin position="1233"/>
        <end position="1378"/>
    </location>
</feature>
<dbReference type="PANTHER" id="PTHR23421">
    <property type="entry name" value="BETA-GALACTOSIDASE RELATED"/>
    <property type="match status" value="1"/>
</dbReference>
<sequence>MVVHEQVCAMPARSRRPRLLLILGAVLALVLGMSTGVRTASAAPAAQHGHAHTVTYDGYSFLVDGRRTYLWSGEFHYFRLPSQGLWLDVLQKMKAAGFNAVSLYFDWGYHSPAPGVYDFTGVRDVDKLLDQADALGIYVIARPGPYINAEVDGGGFPGWLSTKAGNTRSDNPDYLRYSDEWQTQIDRILARHQLTDGRGTVIEYQVENEYYNGDAAGRSYLKHLEDKAKADGITVPLVGNNNGTFNSGDAALDVDAADSYPQGFNCSNPTRWSGVPDISYDHVAGKPLATAEFQGGAFDPWGGPGYDKCAQLINDQFADVFYKQNIAVGATSQSFYMTYGGTNWGWLGEPENYTSYDYGAAIRETRQLDPKYDEDKLIGYFTHAVAPLTKTDAIPAAGTDNARIVDTARRNPDTGTQFHVLRHTDSTSTAADTTHVTIDFGAKPGYTYDDTDPALSYTGTWSHVANQNYTGGDYDKTESFSAVAGDSVSVPFTGTGVTWVTSTDPSHGYADVYLDGVKVKTVDLYASGKQFQYVGYRATGLAAGPHMLSVVVDGTRDAAATGAYVPIDAIDVATGSGPTAPVYTVPQQPGTAISLNGRESKIIVAGYDLGGNQLRYSTSEIMTDATIKGSEVAVLYGDHGTDGETVLRYPTRPAVTATGGTVASTWDPATGDLRLNYSHTGLTRVQIDGGSRPLLLLLADTDTAKTFWRQDTAQGPVLVRGTHLLRGATAHGSTLALTGDVGTDGSVEVFSAAKTITWNGRPVTTAASATGSRTGTLPVAAPVTLPALTGWRHTEDSPEAQPGFDDSTWQVADKTTTNSATTPGTLPVLFADDYGFHTGSTWYRGRFAATGAETGITLSAASGGRAAASSVWLNGTFLGSSTSDGPHTYPFPPGTVKDSGDNVLSVLTVNMGHEEDYNASNGNKAARGLTGASLAGAPLNTVTWRLQGVRDGEDPLDPVRGPLNVGGLHGERAGWYLPGYPTAGWAPVTLPASDPTPGVSWYSTDVTLKLPKGQDTSLGLTVTDDPSRRYRAEIFVNGWDLGNYVNYLGPQHSFPIPNGVLNPDGRDTVTIAVWNLDASTGGLGTVALTDYGSYASSLSVGQNPAPGYDRARYATPPAPQSGVTLRVPGSVSAGQRFTATAAVAVPAGAPAARQVTATLDVPDGWTLSSRSTPRSVDEIPGGRSATFTWTVTAPAGTVPAANALTATARLTQRGHTAKPRDERIVGAVPAPPPAGRDPVSDLPFLSATNGWGPVERDTSVGENSPGDGRPLTIGTTVYPKGLGTNSPSDVQVYLAGTCTEFTATVGVDHETGGAGTVTFSVVLDGRVLVTTPVLRGSSAAVALDVPVAGGQVLDLVVGDGGDGNGNDHGDWADPVLTCG</sequence>
<dbReference type="Gene3D" id="2.102.20.10">
    <property type="entry name" value="Beta-galactosidase, domain 2"/>
    <property type="match status" value="1"/>
</dbReference>
<comment type="similarity">
    <text evidence="2 8">Belongs to the glycosyl hydrolase 35 family.</text>
</comment>
<keyword evidence="5" id="KW-0378">Hydrolase</keyword>
<dbReference type="SUPFAM" id="SSF51011">
    <property type="entry name" value="Glycosyl hydrolase domain"/>
    <property type="match status" value="1"/>
</dbReference>
<evidence type="ECO:0000256" key="3">
    <source>
        <dbReference type="ARBA" id="ARBA00012756"/>
    </source>
</evidence>
<protein>
    <recommendedName>
        <fullName evidence="3">beta-galactosidase</fullName>
        <ecNumber evidence="3">3.2.1.23</ecNumber>
    </recommendedName>
</protein>
<feature type="region of interest" description="Disordered" evidence="9">
    <location>
        <begin position="1250"/>
        <end position="1281"/>
    </location>
</feature>
<reference evidence="12" key="1">
    <citation type="submission" date="2021-01" db="EMBL/GenBank/DDBJ databases">
        <title>Whole genome shotgun sequence of Rugosimonospora africana NBRC 104875.</title>
        <authorList>
            <person name="Komaki H."/>
            <person name="Tamura T."/>
        </authorList>
    </citation>
    <scope>NUCLEOTIDE SEQUENCE</scope>
    <source>
        <strain evidence="12">NBRC 104875</strain>
    </source>
</reference>
<dbReference type="Pfam" id="PF13363">
    <property type="entry name" value="BetaGal_dom3"/>
    <property type="match status" value="1"/>
</dbReference>
<dbReference type="Gene3D" id="2.60.120.1060">
    <property type="entry name" value="NPCBM/NEW2 domain"/>
    <property type="match status" value="1"/>
</dbReference>
<evidence type="ECO:0000256" key="8">
    <source>
        <dbReference type="RuleBase" id="RU003679"/>
    </source>
</evidence>
<dbReference type="InterPro" id="IPR036833">
    <property type="entry name" value="BetaGal_dom3_sf"/>
</dbReference>
<evidence type="ECO:0000256" key="2">
    <source>
        <dbReference type="ARBA" id="ARBA00009809"/>
    </source>
</evidence>
<dbReference type="InterPro" id="IPR031330">
    <property type="entry name" value="Gly_Hdrlase_35_cat"/>
</dbReference>
<dbReference type="EC" id="3.2.1.23" evidence="3"/>
<dbReference type="InterPro" id="IPR013783">
    <property type="entry name" value="Ig-like_fold"/>
</dbReference>
<dbReference type="GO" id="GO:0004565">
    <property type="term" value="F:beta-galactosidase activity"/>
    <property type="evidence" value="ECO:0007669"/>
    <property type="project" value="UniProtKB-EC"/>
</dbReference>
<evidence type="ECO:0000256" key="5">
    <source>
        <dbReference type="ARBA" id="ARBA00022801"/>
    </source>
</evidence>
<evidence type="ECO:0000313" key="13">
    <source>
        <dbReference type="Proteomes" id="UP000642748"/>
    </source>
</evidence>
<dbReference type="Proteomes" id="UP000642748">
    <property type="component" value="Unassembled WGS sequence"/>
</dbReference>
<evidence type="ECO:0000259" key="10">
    <source>
        <dbReference type="SMART" id="SM00776"/>
    </source>
</evidence>
<keyword evidence="6" id="KW-0325">Glycoprotein</keyword>
<evidence type="ECO:0000256" key="4">
    <source>
        <dbReference type="ARBA" id="ARBA00022729"/>
    </source>
</evidence>
<dbReference type="Pfam" id="PF10435">
    <property type="entry name" value="BetaGal_dom2"/>
    <property type="match status" value="1"/>
</dbReference>